<dbReference type="Gene3D" id="1.10.10.2840">
    <property type="entry name" value="PucR C-terminal helix-turn-helix domain"/>
    <property type="match status" value="1"/>
</dbReference>
<name>M2ZHI6_9NOCA</name>
<dbReference type="InterPro" id="IPR041522">
    <property type="entry name" value="CdaR_GGDEF"/>
</dbReference>
<keyword evidence="5" id="KW-1185">Reference proteome</keyword>
<dbReference type="InterPro" id="IPR003018">
    <property type="entry name" value="GAF"/>
</dbReference>
<evidence type="ECO:0000313" key="4">
    <source>
        <dbReference type="EMBL" id="EME66777.1"/>
    </source>
</evidence>
<evidence type="ECO:0000256" key="1">
    <source>
        <dbReference type="ARBA" id="ARBA00006754"/>
    </source>
</evidence>
<dbReference type="EMBL" id="AOEX01000016">
    <property type="protein sequence ID" value="EME66777.1"/>
    <property type="molecule type" value="Genomic_DNA"/>
</dbReference>
<proteinExistence type="inferred from homology"/>
<dbReference type="Gene3D" id="3.30.450.40">
    <property type="match status" value="1"/>
</dbReference>
<dbReference type="Pfam" id="PF01590">
    <property type="entry name" value="GAF"/>
    <property type="match status" value="1"/>
</dbReference>
<dbReference type="RefSeq" id="WP_003934588.1">
    <property type="nucleotide sequence ID" value="NZ_AOEX01000016.1"/>
</dbReference>
<dbReference type="PANTHER" id="PTHR33744">
    <property type="entry name" value="CARBOHYDRATE DIACID REGULATOR"/>
    <property type="match status" value="1"/>
</dbReference>
<comment type="similarity">
    <text evidence="1">Belongs to the CdaR family.</text>
</comment>
<reference evidence="4 5" key="1">
    <citation type="journal article" date="2013" name="Genome Announc.">
        <title>Draft Genome Sequence of Rhodococcus ruber Strain BKS 20-38.</title>
        <authorList>
            <person name="Bala M."/>
            <person name="Kumar S."/>
            <person name="Raghava G.P."/>
            <person name="Mayilraj S."/>
        </authorList>
    </citation>
    <scope>NUCLEOTIDE SEQUENCE [LARGE SCALE GENOMIC DNA]</scope>
    <source>
        <strain evidence="4 5">BKS 20-38</strain>
    </source>
</reference>
<dbReference type="SMART" id="SM00065">
    <property type="entry name" value="GAF"/>
    <property type="match status" value="1"/>
</dbReference>
<evidence type="ECO:0000313" key="5">
    <source>
        <dbReference type="Proteomes" id="UP000011731"/>
    </source>
</evidence>
<dbReference type="PANTHER" id="PTHR33744:SF1">
    <property type="entry name" value="DNA-BINDING TRANSCRIPTIONAL ACTIVATOR ADER"/>
    <property type="match status" value="1"/>
</dbReference>
<accession>M2ZHI6</accession>
<feature type="region of interest" description="Disordered" evidence="2">
    <location>
        <begin position="1"/>
        <end position="28"/>
    </location>
</feature>
<evidence type="ECO:0000256" key="2">
    <source>
        <dbReference type="SAM" id="MobiDB-lite"/>
    </source>
</evidence>
<dbReference type="InterPro" id="IPR042070">
    <property type="entry name" value="PucR_C-HTH_sf"/>
</dbReference>
<sequence length="633" mass="69658">MALPSGNVEPTTPEHGPARATVPTAAHAPTLVAHPATRPRERDVITAFAEITGEAIGDADLEQLLRSVCVKLCTVLGVSRSSLYLRRPDGRFRGAAGHCADDGDITEAVKRQESGIAGDHFSREIIETARSVLIEDVPNDPRPHRRTMEHWRVRAMLGVPLVFDGEVIGLLFVDNKDLPRRYTAEDIEIAEMFAQLSALFLTQAMLNSRLRAQASEITRSRNTLAYLADVHRKLTNAVLEGADIHRVVRLLSDLSTKPVVLYDEDFRVLAWAAPATLGLDRAPVISEQIRRMPSVETELAGLSPDRPSAVVPPTLSVGLGRRHLLCRLMIEGKPNGYLGIVEVGRSLEQVDANIAEHGATVLSLQILSERRQIETQGQARDDYLSDLLRNTRDKEHLVRRGPQFGIDLTYPHVLVRFTLAANQRMSASAAQRLVTRRFQEVLGIDEPAAVKLPGSVTVLVPLPDGGSGEELQRVRDAVSRIRASLQPQLATGATVISGVCREVTDFPQASREMREVAEIARSFEWSAGVLDVTELGLFRLVVSSGRVKEAVHFAHEYLHAVQTADDSVLLDTWRAFVTAEGRVQGAAQALDVHENTVRYRMGKVKELTRLDPASLDVMLSARLAFQILDFSGR</sequence>
<dbReference type="InterPro" id="IPR025736">
    <property type="entry name" value="PucR_C-HTH_dom"/>
</dbReference>
<feature type="domain" description="GAF" evidence="3">
    <location>
        <begin position="60"/>
        <end position="211"/>
    </location>
</feature>
<dbReference type="Proteomes" id="UP000011731">
    <property type="component" value="Unassembled WGS sequence"/>
</dbReference>
<dbReference type="Pfam" id="PF13556">
    <property type="entry name" value="HTH_30"/>
    <property type="match status" value="1"/>
</dbReference>
<dbReference type="InterPro" id="IPR051448">
    <property type="entry name" value="CdaR-like_regulators"/>
</dbReference>
<dbReference type="InterPro" id="IPR029016">
    <property type="entry name" value="GAF-like_dom_sf"/>
</dbReference>
<dbReference type="AlphaFoldDB" id="M2ZHI6"/>
<comment type="caution">
    <text evidence="4">The sequence shown here is derived from an EMBL/GenBank/DDBJ whole genome shotgun (WGS) entry which is preliminary data.</text>
</comment>
<organism evidence="4 5">
    <name type="scientific">Rhodococcus ruber BKS 20-38</name>
    <dbReference type="NCBI Taxonomy" id="1278076"/>
    <lineage>
        <taxon>Bacteria</taxon>
        <taxon>Bacillati</taxon>
        <taxon>Actinomycetota</taxon>
        <taxon>Actinomycetes</taxon>
        <taxon>Mycobacteriales</taxon>
        <taxon>Nocardiaceae</taxon>
        <taxon>Rhodococcus</taxon>
    </lineage>
</organism>
<evidence type="ECO:0000259" key="3">
    <source>
        <dbReference type="SMART" id="SM00065"/>
    </source>
</evidence>
<dbReference type="PATRIC" id="fig|1278076.4.peg.524"/>
<dbReference type="Pfam" id="PF17853">
    <property type="entry name" value="GGDEF_2"/>
    <property type="match status" value="1"/>
</dbReference>
<gene>
    <name evidence="4" type="ORF">G352_02534</name>
</gene>
<dbReference type="SUPFAM" id="SSF55781">
    <property type="entry name" value="GAF domain-like"/>
    <property type="match status" value="1"/>
</dbReference>
<protein>
    <submittedName>
        <fullName evidence="4">Transcriptional regulator CdaR</fullName>
    </submittedName>
</protein>